<proteinExistence type="inferred from homology"/>
<accession>A0A672IEC2</accession>
<evidence type="ECO:0000313" key="8">
    <source>
        <dbReference type="Ensembl" id="ENSSFAP00005040046.1"/>
    </source>
</evidence>
<feature type="compositionally biased region" description="Polar residues" evidence="4">
    <location>
        <begin position="183"/>
        <end position="192"/>
    </location>
</feature>
<evidence type="ECO:0000256" key="1">
    <source>
        <dbReference type="ARBA" id="ARBA00008535"/>
    </source>
</evidence>
<dbReference type="InterPro" id="IPR012677">
    <property type="entry name" value="Nucleotide-bd_a/b_plait_sf"/>
</dbReference>
<feature type="compositionally biased region" description="Polar residues" evidence="4">
    <location>
        <begin position="206"/>
        <end position="221"/>
    </location>
</feature>
<dbReference type="InterPro" id="IPR043472">
    <property type="entry name" value="Macro_dom-like"/>
</dbReference>
<dbReference type="AlphaFoldDB" id="A0A672IEC2"/>
<dbReference type="Pfam" id="PF04548">
    <property type="entry name" value="AIG1"/>
    <property type="match status" value="1"/>
</dbReference>
<keyword evidence="2" id="KW-0547">Nucleotide-binding</keyword>
<organism evidence="8 9">
    <name type="scientific">Salarias fasciatus</name>
    <name type="common">Jewelled blenny</name>
    <name type="synonym">Blennius fasciatus</name>
    <dbReference type="NCBI Taxonomy" id="181472"/>
    <lineage>
        <taxon>Eukaryota</taxon>
        <taxon>Metazoa</taxon>
        <taxon>Chordata</taxon>
        <taxon>Craniata</taxon>
        <taxon>Vertebrata</taxon>
        <taxon>Euteleostomi</taxon>
        <taxon>Actinopterygii</taxon>
        <taxon>Neopterygii</taxon>
        <taxon>Teleostei</taxon>
        <taxon>Neoteleostei</taxon>
        <taxon>Acanthomorphata</taxon>
        <taxon>Ovalentaria</taxon>
        <taxon>Blenniimorphae</taxon>
        <taxon>Blenniiformes</taxon>
        <taxon>Blennioidei</taxon>
        <taxon>Blenniidae</taxon>
        <taxon>Salariinae</taxon>
        <taxon>Salarias</taxon>
    </lineage>
</organism>
<sequence>MGDIYRYPVYFEGGRLSQEQKRRITNYFRVKRKSGGGECSPVEEVSENIYRIAFRHREDQQAVLQRTQHILQLEEESLTLTVKESLDPQTSGHTSTSSPSTSSTCPAQTPQVIPPSPPPPSGEDYELHPDGFLRESLQASAFSAPFDPAEQVSVKSPAVEEVGNSQGNYDSLLESFSSRQATNEFSQVNSTVEDVEDRSSLRDSLASGNRTLTTNSPSSGAEIQMEAAAQIPAGRTTRGRGVHVEIIQGTIETQQVDALVSPMIGYDLQTTTIGNTLHQRVGPQLTAAFEAAAGSDVMVGFPVLVENLPGLPSHAVFFLSLCPWNGDPDGAAAEVLKMGINSILKSCDSRGFGSVVFPVLGAGLMLSFPIAVVAKVLLKGIYTFQQQRTSSRPLAVRIVIHPDDHVSSQIFKSAQEEIHRNQVQESKRIVLLGKTGSGKSSLANIILGENLFTANHSSVSGTATCQAETRDVSDRKITLVDTPGLFDTERSEEDLKPEILKCITECAPGIHAFLIVLKVETFSEQEQAVISRICEYFSADALKYGVVVFTFGDQLNEGMKIEEFISENPKLSDLVNSCGGRCHVFDNKYWKNNTLQNDYRSNRFQREELLKTIDKLTVKRNGQCYTNDMLQGVEREIQREEDQIKQSSPENLPPEEIRNQARRQVANRFLIELAGVTTGALLGALFGIEALVRVVTMAVTQISQTKYQVMKRVKGSIVCKGSAGAVSATAVVVGGQAALAVGAAGGLVGGAIGHEAAQEAETVLDAVIKVGTALTEQRRNLIQSLEDTP</sequence>
<keyword evidence="5" id="KW-1133">Transmembrane helix</keyword>
<keyword evidence="9" id="KW-1185">Reference proteome</keyword>
<dbReference type="InterPro" id="IPR045058">
    <property type="entry name" value="GIMA/IAN/Toc"/>
</dbReference>
<dbReference type="Pfam" id="PF01661">
    <property type="entry name" value="Macro"/>
    <property type="match status" value="1"/>
</dbReference>
<dbReference type="PANTHER" id="PTHR10903:SF62">
    <property type="entry name" value="GTPASE IMAP FAMILY MEMBER 4-LIKE-RELATED"/>
    <property type="match status" value="1"/>
</dbReference>
<protein>
    <recommendedName>
        <fullName evidence="10">AIG1-type G domain-containing protein</fullName>
    </recommendedName>
</protein>
<feature type="domain" description="AIG1-type G" evidence="7">
    <location>
        <begin position="424"/>
        <end position="634"/>
    </location>
</feature>
<dbReference type="Gene3D" id="3.30.70.330">
    <property type="match status" value="1"/>
</dbReference>
<keyword evidence="5" id="KW-0812">Transmembrane</keyword>
<feature type="region of interest" description="Disordered" evidence="4">
    <location>
        <begin position="85"/>
        <end position="128"/>
    </location>
</feature>
<dbReference type="Ensembl" id="ENSSFAT00005041525.1">
    <property type="protein sequence ID" value="ENSSFAP00005040046.1"/>
    <property type="gene ID" value="ENSSFAG00005019995.1"/>
</dbReference>
<feature type="region of interest" description="Disordered" evidence="4">
    <location>
        <begin position="183"/>
        <end position="222"/>
    </location>
</feature>
<name>A0A672IEC2_SALFA</name>
<dbReference type="GO" id="GO:0005525">
    <property type="term" value="F:GTP binding"/>
    <property type="evidence" value="ECO:0007669"/>
    <property type="project" value="UniProtKB-KW"/>
</dbReference>
<feature type="transmembrane region" description="Helical" evidence="5">
    <location>
        <begin position="669"/>
        <end position="688"/>
    </location>
</feature>
<evidence type="ECO:0008006" key="10">
    <source>
        <dbReference type="Google" id="ProtNLM"/>
    </source>
</evidence>
<dbReference type="Gene3D" id="3.40.50.300">
    <property type="entry name" value="P-loop containing nucleotide triphosphate hydrolases"/>
    <property type="match status" value="1"/>
</dbReference>
<dbReference type="SUPFAM" id="SSF52949">
    <property type="entry name" value="Macro domain-like"/>
    <property type="match status" value="1"/>
</dbReference>
<evidence type="ECO:0000313" key="9">
    <source>
        <dbReference type="Proteomes" id="UP000472267"/>
    </source>
</evidence>
<dbReference type="PANTHER" id="PTHR10903">
    <property type="entry name" value="GTPASE, IMAP FAMILY MEMBER-RELATED"/>
    <property type="match status" value="1"/>
</dbReference>
<dbReference type="InterPro" id="IPR057051">
    <property type="entry name" value="PARP14_RPM_1"/>
</dbReference>
<feature type="transmembrane region" description="Helical" evidence="5">
    <location>
        <begin position="355"/>
        <end position="378"/>
    </location>
</feature>
<dbReference type="CDD" id="cd01852">
    <property type="entry name" value="AIG1"/>
    <property type="match status" value="1"/>
</dbReference>
<dbReference type="InterPro" id="IPR027417">
    <property type="entry name" value="P-loop_NTPase"/>
</dbReference>
<dbReference type="PROSITE" id="PS51154">
    <property type="entry name" value="MACRO"/>
    <property type="match status" value="1"/>
</dbReference>
<reference evidence="8" key="2">
    <citation type="submission" date="2025-08" db="UniProtKB">
        <authorList>
            <consortium name="Ensembl"/>
        </authorList>
    </citation>
    <scope>IDENTIFICATION</scope>
</reference>
<dbReference type="SUPFAM" id="SSF52540">
    <property type="entry name" value="P-loop containing nucleoside triphosphate hydrolases"/>
    <property type="match status" value="1"/>
</dbReference>
<reference evidence="8" key="1">
    <citation type="submission" date="2019-06" db="EMBL/GenBank/DDBJ databases">
        <authorList>
            <consortium name="Wellcome Sanger Institute Data Sharing"/>
        </authorList>
    </citation>
    <scope>NUCLEOTIDE SEQUENCE [LARGE SCALE GENOMIC DNA]</scope>
</reference>
<dbReference type="Proteomes" id="UP000472267">
    <property type="component" value="Chromosome 3"/>
</dbReference>
<feature type="domain" description="Macro" evidence="6">
    <location>
        <begin position="231"/>
        <end position="419"/>
    </location>
</feature>
<evidence type="ECO:0000259" key="7">
    <source>
        <dbReference type="PROSITE" id="PS51720"/>
    </source>
</evidence>
<keyword evidence="5" id="KW-0472">Membrane</keyword>
<comment type="similarity">
    <text evidence="1">Belongs to the TRAFAC class TrmE-Era-EngA-EngB-Septin-like GTPase superfamily. AIG1/Toc34/Toc159-like paraseptin GTPase family. IAN subfamily.</text>
</comment>
<feature type="compositionally biased region" description="Low complexity" evidence="4">
    <location>
        <begin position="88"/>
        <end position="111"/>
    </location>
</feature>
<keyword evidence="3" id="KW-0342">GTP-binding</keyword>
<feature type="compositionally biased region" description="Pro residues" evidence="4">
    <location>
        <begin position="112"/>
        <end position="121"/>
    </location>
</feature>
<dbReference type="PROSITE" id="PS51720">
    <property type="entry name" value="G_AIG1"/>
    <property type="match status" value="1"/>
</dbReference>
<evidence type="ECO:0000256" key="4">
    <source>
        <dbReference type="SAM" id="MobiDB-lite"/>
    </source>
</evidence>
<reference evidence="8" key="3">
    <citation type="submission" date="2025-09" db="UniProtKB">
        <authorList>
            <consortium name="Ensembl"/>
        </authorList>
    </citation>
    <scope>IDENTIFICATION</scope>
</reference>
<evidence type="ECO:0000259" key="6">
    <source>
        <dbReference type="PROSITE" id="PS51154"/>
    </source>
</evidence>
<evidence type="ECO:0000256" key="5">
    <source>
        <dbReference type="SAM" id="Phobius"/>
    </source>
</evidence>
<dbReference type="FunFam" id="3.40.50.300:FF:000366">
    <property type="entry name" value="GTPase, IMAP family member 2"/>
    <property type="match status" value="1"/>
</dbReference>
<dbReference type="InterPro" id="IPR006703">
    <property type="entry name" value="G_AIG1"/>
</dbReference>
<dbReference type="Gene3D" id="3.40.220.10">
    <property type="entry name" value="Leucine Aminopeptidase, subunit E, domain 1"/>
    <property type="match status" value="1"/>
</dbReference>
<evidence type="ECO:0000256" key="2">
    <source>
        <dbReference type="ARBA" id="ARBA00022741"/>
    </source>
</evidence>
<dbReference type="InParanoid" id="A0A672IEC2"/>
<evidence type="ECO:0000256" key="3">
    <source>
        <dbReference type="ARBA" id="ARBA00023134"/>
    </source>
</evidence>
<dbReference type="InterPro" id="IPR002589">
    <property type="entry name" value="Macro_dom"/>
</dbReference>
<dbReference type="Pfam" id="PF23222">
    <property type="entry name" value="RRM_PARP14_1"/>
    <property type="match status" value="1"/>
</dbReference>